<dbReference type="Gene3D" id="3.30.2090.10">
    <property type="entry name" value="Multidrug efflux transporter AcrB TolC docking domain, DN and DC subdomains"/>
    <property type="match status" value="2"/>
</dbReference>
<evidence type="ECO:0000313" key="2">
    <source>
        <dbReference type="EMBL" id="SMC10658.1"/>
    </source>
</evidence>
<dbReference type="Proteomes" id="UP000193224">
    <property type="component" value="Unassembled WGS sequence"/>
</dbReference>
<keyword evidence="1" id="KW-0472">Membrane</keyword>
<dbReference type="Gene3D" id="3.30.70.1430">
    <property type="entry name" value="Multidrug efflux transporter AcrB pore domain"/>
    <property type="match status" value="2"/>
</dbReference>
<feature type="transmembrane region" description="Helical" evidence="1">
    <location>
        <begin position="977"/>
        <end position="1001"/>
    </location>
</feature>
<dbReference type="Gene3D" id="3.30.70.1320">
    <property type="entry name" value="Multidrug efflux transporter AcrB pore domain like"/>
    <property type="match status" value="1"/>
</dbReference>
<dbReference type="SUPFAM" id="SSF82693">
    <property type="entry name" value="Multidrug efflux transporter AcrB pore domain, PN1, PN2, PC1 and PC2 subdomains"/>
    <property type="match status" value="2"/>
</dbReference>
<dbReference type="PANTHER" id="PTHR32063:SF18">
    <property type="entry name" value="CATION EFFLUX SYSTEM PROTEIN"/>
    <property type="match status" value="1"/>
</dbReference>
<feature type="transmembrane region" description="Helical" evidence="1">
    <location>
        <begin position="518"/>
        <end position="539"/>
    </location>
</feature>
<feature type="transmembrane region" description="Helical" evidence="1">
    <location>
        <begin position="436"/>
        <end position="454"/>
    </location>
</feature>
<feature type="transmembrane region" description="Helical" evidence="1">
    <location>
        <begin position="948"/>
        <end position="971"/>
    </location>
</feature>
<proteinExistence type="predicted"/>
<dbReference type="Gene3D" id="1.20.1640.10">
    <property type="entry name" value="Multidrug efflux transporter AcrB transmembrane domain"/>
    <property type="match status" value="2"/>
</dbReference>
<dbReference type="SUPFAM" id="SSF82866">
    <property type="entry name" value="Multidrug efflux transporter AcrB transmembrane domain"/>
    <property type="match status" value="2"/>
</dbReference>
<dbReference type="Gene3D" id="3.30.70.1440">
    <property type="entry name" value="Multidrug efflux transporter AcrB pore domain"/>
    <property type="match status" value="1"/>
</dbReference>
<evidence type="ECO:0000256" key="1">
    <source>
        <dbReference type="SAM" id="Phobius"/>
    </source>
</evidence>
<feature type="transmembrane region" description="Helical" evidence="1">
    <location>
        <begin position="12"/>
        <end position="32"/>
    </location>
</feature>
<name>A0A1X7BM21_9RHOB</name>
<feature type="transmembrane region" description="Helical" evidence="1">
    <location>
        <begin position="466"/>
        <end position="489"/>
    </location>
</feature>
<feature type="transmembrane region" description="Helical" evidence="1">
    <location>
        <begin position="880"/>
        <end position="900"/>
    </location>
</feature>
<keyword evidence="1" id="KW-0812">Transmembrane</keyword>
<dbReference type="GO" id="GO:0005886">
    <property type="term" value="C:plasma membrane"/>
    <property type="evidence" value="ECO:0007669"/>
    <property type="project" value="TreeGrafter"/>
</dbReference>
<dbReference type="RefSeq" id="WP_085798599.1">
    <property type="nucleotide sequence ID" value="NZ_FWXB01000001.1"/>
</dbReference>
<keyword evidence="1" id="KW-1133">Transmembrane helix</keyword>
<keyword evidence="3" id="KW-1185">Reference proteome</keyword>
<dbReference type="PANTHER" id="PTHR32063">
    <property type="match status" value="1"/>
</dbReference>
<dbReference type="SUPFAM" id="SSF82714">
    <property type="entry name" value="Multidrug efflux transporter AcrB TolC docking domain, DN and DC subdomains"/>
    <property type="match status" value="2"/>
</dbReference>
<dbReference type="PRINTS" id="PR00702">
    <property type="entry name" value="ACRIFLAVINRP"/>
</dbReference>
<feature type="transmembrane region" description="Helical" evidence="1">
    <location>
        <begin position="852"/>
        <end position="873"/>
    </location>
</feature>
<feature type="transmembrane region" description="Helical" evidence="1">
    <location>
        <begin position="363"/>
        <end position="384"/>
    </location>
</feature>
<dbReference type="AlphaFoldDB" id="A0A1X7BM21"/>
<feature type="transmembrane region" description="Helical" evidence="1">
    <location>
        <begin position="390"/>
        <end position="415"/>
    </location>
</feature>
<accession>A0A1X7BM21</accession>
<feature type="transmembrane region" description="Helical" evidence="1">
    <location>
        <begin position="338"/>
        <end position="356"/>
    </location>
</feature>
<dbReference type="EMBL" id="FWXB01000001">
    <property type="protein sequence ID" value="SMC10658.1"/>
    <property type="molecule type" value="Genomic_DNA"/>
</dbReference>
<dbReference type="InterPro" id="IPR027463">
    <property type="entry name" value="AcrB_DN_DC_subdom"/>
</dbReference>
<dbReference type="GO" id="GO:0042910">
    <property type="term" value="F:xenobiotic transmembrane transporter activity"/>
    <property type="evidence" value="ECO:0007669"/>
    <property type="project" value="TreeGrafter"/>
</dbReference>
<dbReference type="InterPro" id="IPR001036">
    <property type="entry name" value="Acrflvin-R"/>
</dbReference>
<organism evidence="2 3">
    <name type="scientific">Roseovarius aestuarii</name>
    <dbReference type="NCBI Taxonomy" id="475083"/>
    <lineage>
        <taxon>Bacteria</taxon>
        <taxon>Pseudomonadati</taxon>
        <taxon>Pseudomonadota</taxon>
        <taxon>Alphaproteobacteria</taxon>
        <taxon>Rhodobacterales</taxon>
        <taxon>Roseobacteraceae</taxon>
        <taxon>Roseovarius</taxon>
    </lineage>
</organism>
<evidence type="ECO:0000313" key="3">
    <source>
        <dbReference type="Proteomes" id="UP000193224"/>
    </source>
</evidence>
<protein>
    <submittedName>
        <fullName evidence="2">Efflux pump membrane transporter BepE</fullName>
    </submittedName>
</protein>
<dbReference type="Pfam" id="PF00873">
    <property type="entry name" value="ACR_tran"/>
    <property type="match status" value="1"/>
</dbReference>
<dbReference type="OrthoDB" id="9798415at2"/>
<sequence length="1016" mass="109471">MDLARFAIEKRLISAVASILILVAGYFAYTALPRFEDPEFIIRQAQIITPYPGASAEEVAEEVTEVVENALQELQGVDEVRSVSSPGLSNVSVEFTIASTKDYDALYQRFAQLRAKVDDAQSDLPPNALSSIVYDDFGDVFALYFAVIGDGYSLTELHEYAKDLQRDLVTVDGVSKIVLSGVQEEVIYVEYAPARLIELGLAPTQIADILKGQNLVSPAGSIVAGHTRLALRPLSAVDSLDAIGAQLITNPQTGASFRLSDIASISRGLEDPATTSLYRDGQPAIGIGISNTIGGNVVNMGEAVKERMNQLISERPIGMDVVAISDQSSSVKTSVADFVMNVVLALIIVVGVLLVFMGLRSGILMGGILLVTVAGTLMGMYLYGLDMQRISLGALIIALGMLVDNAIVVVEGTLVRVQAGEEPRAASMAVVNQTKWPLLGGTIVGFLAFSPVGFSPDNTGEYAGSLFWTIAIALLFSWLVAIWLTPYFCTLMLKSGKAEAKGENAVLRGYRSILGKAIRIRFITIVIVLALFGSALAMFSQVPAGFFPSSTRNQFVVDYFLPLGTDIEQTRKDLLRIEEFARTLDGVTGTNLSVGGGHTRFMLTYESEDASPSYGQVLVDVEDYSQIADLRAVLQDWVNVEYPNSAAKVWTFVLGPGGGSKIEARFVGPDVSVLRDLSEQAKRIMAEAGAIAIKDDWREQMQVIRPVINETNARRLGLTQGEIANALYTHLSGANIGTFREGDELRPIVMRPVETARNEVGALRDVQIFSQVTGRYIPISQVVDSFDLVFEAGNLRRIDRKLAITAQSDNAPGVLSGDLFDAVRSPIEAIDLPPGYTLEWKGEFGNSTEANAGLAATMPLGFGAMILVVIFLFNALRQPLIIWLTVPLALIGVIWGLALTNTPLEFMAILGVLSLTGMLIKNAIVLLDETDSQIGAGKARMDAVVDAAVSRVRPVSLGVLTTVLGVMPLLWDPFFKSLAVVIIAGLSFATILTLIVVPVLYTMFFRVTSDESAVAQ</sequence>
<feature type="transmembrane region" description="Helical" evidence="1">
    <location>
        <begin position="906"/>
        <end position="927"/>
    </location>
</feature>
<gene>
    <name evidence="2" type="primary">bepE_1</name>
    <name evidence="2" type="ORF">ROA7745_00465</name>
</gene>
<reference evidence="2 3" key="1">
    <citation type="submission" date="2017-03" db="EMBL/GenBank/DDBJ databases">
        <authorList>
            <person name="Afonso C.L."/>
            <person name="Miller P.J."/>
            <person name="Scott M.A."/>
            <person name="Spackman E."/>
            <person name="Goraichik I."/>
            <person name="Dimitrov K.M."/>
            <person name="Suarez D.L."/>
            <person name="Swayne D.E."/>
        </authorList>
    </citation>
    <scope>NUCLEOTIDE SEQUENCE [LARGE SCALE GENOMIC DNA]</scope>
    <source>
        <strain evidence="2 3">CECT 7745</strain>
    </source>
</reference>